<organism evidence="1 2">
    <name type="scientific">Bauhinia variegata</name>
    <name type="common">Purple orchid tree</name>
    <name type="synonym">Phanera variegata</name>
    <dbReference type="NCBI Taxonomy" id="167791"/>
    <lineage>
        <taxon>Eukaryota</taxon>
        <taxon>Viridiplantae</taxon>
        <taxon>Streptophyta</taxon>
        <taxon>Embryophyta</taxon>
        <taxon>Tracheophyta</taxon>
        <taxon>Spermatophyta</taxon>
        <taxon>Magnoliopsida</taxon>
        <taxon>eudicotyledons</taxon>
        <taxon>Gunneridae</taxon>
        <taxon>Pentapetalae</taxon>
        <taxon>rosids</taxon>
        <taxon>fabids</taxon>
        <taxon>Fabales</taxon>
        <taxon>Fabaceae</taxon>
        <taxon>Cercidoideae</taxon>
        <taxon>Cercideae</taxon>
        <taxon>Bauhiniinae</taxon>
        <taxon>Bauhinia</taxon>
    </lineage>
</organism>
<evidence type="ECO:0000313" key="2">
    <source>
        <dbReference type="Proteomes" id="UP000828941"/>
    </source>
</evidence>
<dbReference type="EMBL" id="CM039431">
    <property type="protein sequence ID" value="KAI4336123.1"/>
    <property type="molecule type" value="Genomic_DNA"/>
</dbReference>
<comment type="caution">
    <text evidence="1">The sequence shown here is derived from an EMBL/GenBank/DDBJ whole genome shotgun (WGS) entry which is preliminary data.</text>
</comment>
<sequence length="120" mass="12925">MAARRLSSLLSLSLSASPSAGDTSLLHSLGRNSGQLKNTNGNSTAAAAEELVIPKVQINYTQDLINSQFVDAASGKTFPTYDPRTGEVIAHVAEGDSEDINRAVLYRRLERPSMKDHGQR</sequence>
<keyword evidence="2" id="KW-1185">Reference proteome</keyword>
<reference evidence="1 2" key="1">
    <citation type="journal article" date="2022" name="DNA Res.">
        <title>Chromosomal-level genome assembly of the orchid tree Bauhinia variegata (Leguminosae; Cercidoideae) supports the allotetraploid origin hypothesis of Bauhinia.</title>
        <authorList>
            <person name="Zhong Y."/>
            <person name="Chen Y."/>
            <person name="Zheng D."/>
            <person name="Pang J."/>
            <person name="Liu Y."/>
            <person name="Luo S."/>
            <person name="Meng S."/>
            <person name="Qian L."/>
            <person name="Wei D."/>
            <person name="Dai S."/>
            <person name="Zhou R."/>
        </authorList>
    </citation>
    <scope>NUCLEOTIDE SEQUENCE [LARGE SCALE GENOMIC DNA]</scope>
    <source>
        <strain evidence="1">BV-YZ2020</strain>
    </source>
</reference>
<gene>
    <name evidence="1" type="ORF">L6164_014691</name>
</gene>
<proteinExistence type="predicted"/>
<name>A0ACB9NJD4_BAUVA</name>
<protein>
    <submittedName>
        <fullName evidence="1">Uncharacterized protein</fullName>
    </submittedName>
</protein>
<dbReference type="Proteomes" id="UP000828941">
    <property type="component" value="Chromosome 6"/>
</dbReference>
<accession>A0ACB9NJD4</accession>
<evidence type="ECO:0000313" key="1">
    <source>
        <dbReference type="EMBL" id="KAI4336123.1"/>
    </source>
</evidence>